<dbReference type="AlphaFoldDB" id="A0A5C8KNU5"/>
<dbReference type="PANTHER" id="PTHR43266">
    <property type="entry name" value="MACROLIDE-EFFLUX PROTEIN"/>
    <property type="match status" value="1"/>
</dbReference>
<dbReference type="GO" id="GO:0016746">
    <property type="term" value="F:acyltransferase activity"/>
    <property type="evidence" value="ECO:0007669"/>
    <property type="project" value="InterPro"/>
</dbReference>
<dbReference type="Pfam" id="PF01553">
    <property type="entry name" value="Acyltransferase"/>
    <property type="match status" value="1"/>
</dbReference>
<dbReference type="CDD" id="cd06173">
    <property type="entry name" value="MFS_MefA_like"/>
    <property type="match status" value="1"/>
</dbReference>
<comment type="subcellular location">
    <subcellularLocation>
        <location evidence="1">Cell membrane</location>
        <topology evidence="1">Multi-pass membrane protein</topology>
    </subcellularLocation>
</comment>
<dbReference type="SUPFAM" id="SSF103473">
    <property type="entry name" value="MFS general substrate transporter"/>
    <property type="match status" value="1"/>
</dbReference>
<dbReference type="InterPro" id="IPR011701">
    <property type="entry name" value="MFS"/>
</dbReference>
<dbReference type="Proteomes" id="UP000321248">
    <property type="component" value="Unassembled WGS sequence"/>
</dbReference>
<feature type="transmembrane region" description="Helical" evidence="7">
    <location>
        <begin position="404"/>
        <end position="423"/>
    </location>
</feature>
<evidence type="ECO:0000256" key="7">
    <source>
        <dbReference type="SAM" id="Phobius"/>
    </source>
</evidence>
<feature type="domain" description="Phospholipid/glycerol acyltransferase" evidence="8">
    <location>
        <begin position="456"/>
        <end position="572"/>
    </location>
</feature>
<dbReference type="EMBL" id="VRTS01000007">
    <property type="protein sequence ID" value="TXK61052.1"/>
    <property type="molecule type" value="Genomic_DNA"/>
</dbReference>
<feature type="transmembrane region" description="Helical" evidence="7">
    <location>
        <begin position="263"/>
        <end position="284"/>
    </location>
</feature>
<keyword evidence="6 7" id="KW-0472">Membrane</keyword>
<feature type="transmembrane region" description="Helical" evidence="7">
    <location>
        <begin position="57"/>
        <end position="76"/>
    </location>
</feature>
<keyword evidence="3" id="KW-1003">Cell membrane</keyword>
<accession>A0A5C8KNU5</accession>
<evidence type="ECO:0000259" key="8">
    <source>
        <dbReference type="SMART" id="SM00563"/>
    </source>
</evidence>
<gene>
    <name evidence="9" type="ORF">FU658_10820</name>
</gene>
<keyword evidence="10" id="KW-1185">Reference proteome</keyword>
<dbReference type="OrthoDB" id="9803968at2"/>
<proteinExistence type="predicted"/>
<keyword evidence="2" id="KW-0813">Transport</keyword>
<reference evidence="9 10" key="1">
    <citation type="submission" date="2019-08" db="EMBL/GenBank/DDBJ databases">
        <authorList>
            <person name="Karlyshev A.V."/>
        </authorList>
    </citation>
    <scope>NUCLEOTIDE SEQUENCE [LARGE SCALE GENOMIC DNA]</scope>
    <source>
        <strain evidence="9 10">Alg18-2.2</strain>
    </source>
</reference>
<keyword evidence="5 7" id="KW-1133">Transmembrane helix</keyword>
<dbReference type="Pfam" id="PF07690">
    <property type="entry name" value="MFS_1"/>
    <property type="match status" value="1"/>
</dbReference>
<keyword evidence="4 7" id="KW-0812">Transmembrane</keyword>
<evidence type="ECO:0000256" key="5">
    <source>
        <dbReference type="ARBA" id="ARBA00022989"/>
    </source>
</evidence>
<evidence type="ECO:0000256" key="4">
    <source>
        <dbReference type="ARBA" id="ARBA00022692"/>
    </source>
</evidence>
<dbReference type="SMART" id="SM00563">
    <property type="entry name" value="PlsC"/>
    <property type="match status" value="1"/>
</dbReference>
<evidence type="ECO:0000256" key="2">
    <source>
        <dbReference type="ARBA" id="ARBA00022448"/>
    </source>
</evidence>
<feature type="transmembrane region" description="Helical" evidence="7">
    <location>
        <begin position="378"/>
        <end position="398"/>
    </location>
</feature>
<dbReference type="SUPFAM" id="SSF69593">
    <property type="entry name" value="Glycerol-3-phosphate (1)-acyltransferase"/>
    <property type="match status" value="1"/>
</dbReference>
<sequence length="627" mass="68198">MADNQFSLLSKRRFAPFFATQALGAFNDNVFRNALVILIAFGVAGLSSQQINTWSNVAAGLFILPFFLFSANAGQWAEKFEKSRSIRYIKLLEIAIMCAAAIGFYFKSLPVLVGVLFLMGTQSALFGPIKYSILPQQLKPEELVGGNGLVSGGTFLMILLGTLLGGALMAHPGLGTTWVSVAVLVIAVSGYLASRHIPLAPASNPDLKLNWNPFTETVRILGFLRGNRAVLNSVLGVSWFWFFGSMFLAQLPNYTREYLGGGAQVAPLVLALFSIGIGLGSMLCEKLSGRRVEIGLVPLGAIGLTVFGLDLYFARPEAATVTGLTAMEFLRAPGSLRIVADLLLIGLFGGFYIVPLLSLIQTRAPRDRLSRIIAANNILNAVFMVTAAVLALVLFAAGLTIPQVLLVTAILNALVATYIFSLVPEFLMRFISWLLVSALYRIRVQGTDRVPDEGPAVVVCNHVSYMDALIVMGCVKRPVRFVMYHRIFKIPVMSWIFRTARCIPIAPAKEDPELMERAFAEIEAALANGELIGLFPEGALTRDGEIAAFRSGIERIIAARPVPVVPMALRGMWESMWSRRGSGVGRMRLPRRFRARVELVADEPMSPSEVTAATLEARVRGLRGDAA</sequence>
<dbReference type="RefSeq" id="WP_147892095.1">
    <property type="nucleotide sequence ID" value="NZ_VRTS01000007.1"/>
</dbReference>
<feature type="transmembrane region" description="Helical" evidence="7">
    <location>
        <begin position="175"/>
        <end position="193"/>
    </location>
</feature>
<dbReference type="InterPro" id="IPR036259">
    <property type="entry name" value="MFS_trans_sf"/>
</dbReference>
<dbReference type="CDD" id="cd07989">
    <property type="entry name" value="LPLAT_AGPAT-like"/>
    <property type="match status" value="1"/>
</dbReference>
<name>A0A5C8KNU5_9GAMM</name>
<evidence type="ECO:0000256" key="1">
    <source>
        <dbReference type="ARBA" id="ARBA00004651"/>
    </source>
</evidence>
<dbReference type="PANTHER" id="PTHR43266:SF2">
    <property type="entry name" value="MAJOR FACILITATOR SUPERFAMILY (MFS) PROFILE DOMAIN-CONTAINING PROTEIN"/>
    <property type="match status" value="1"/>
</dbReference>
<feature type="transmembrane region" description="Helical" evidence="7">
    <location>
        <begin position="334"/>
        <end position="357"/>
    </location>
</feature>
<feature type="transmembrane region" description="Helical" evidence="7">
    <location>
        <begin position="229"/>
        <end position="251"/>
    </location>
</feature>
<dbReference type="GO" id="GO:0022857">
    <property type="term" value="F:transmembrane transporter activity"/>
    <property type="evidence" value="ECO:0007669"/>
    <property type="project" value="InterPro"/>
</dbReference>
<feature type="transmembrane region" description="Helical" evidence="7">
    <location>
        <begin position="143"/>
        <end position="169"/>
    </location>
</feature>
<evidence type="ECO:0000256" key="3">
    <source>
        <dbReference type="ARBA" id="ARBA00022475"/>
    </source>
</evidence>
<feature type="transmembrane region" description="Helical" evidence="7">
    <location>
        <begin position="296"/>
        <end position="314"/>
    </location>
</feature>
<organism evidence="9 10">
    <name type="scientific">Alkalisalibacterium limincola</name>
    <dbReference type="NCBI Taxonomy" id="2699169"/>
    <lineage>
        <taxon>Bacteria</taxon>
        <taxon>Pseudomonadati</taxon>
        <taxon>Pseudomonadota</taxon>
        <taxon>Gammaproteobacteria</taxon>
        <taxon>Lysobacterales</taxon>
        <taxon>Lysobacteraceae</taxon>
        <taxon>Alkalisalibacterium</taxon>
    </lineage>
</organism>
<dbReference type="Gene3D" id="1.20.1250.20">
    <property type="entry name" value="MFS general substrate transporter like domains"/>
    <property type="match status" value="1"/>
</dbReference>
<comment type="caution">
    <text evidence="9">The sequence shown here is derived from an EMBL/GenBank/DDBJ whole genome shotgun (WGS) entry which is preliminary data.</text>
</comment>
<protein>
    <submittedName>
        <fullName evidence="9">MFS transporter</fullName>
    </submittedName>
</protein>
<evidence type="ECO:0000313" key="10">
    <source>
        <dbReference type="Proteomes" id="UP000321248"/>
    </source>
</evidence>
<dbReference type="InterPro" id="IPR002123">
    <property type="entry name" value="Plipid/glycerol_acylTrfase"/>
</dbReference>
<feature type="transmembrane region" description="Helical" evidence="7">
    <location>
        <begin position="30"/>
        <end position="51"/>
    </location>
</feature>
<evidence type="ECO:0000256" key="6">
    <source>
        <dbReference type="ARBA" id="ARBA00023136"/>
    </source>
</evidence>
<evidence type="ECO:0000313" key="9">
    <source>
        <dbReference type="EMBL" id="TXK61052.1"/>
    </source>
</evidence>
<dbReference type="GO" id="GO:0005886">
    <property type="term" value="C:plasma membrane"/>
    <property type="evidence" value="ECO:0007669"/>
    <property type="project" value="UniProtKB-SubCell"/>
</dbReference>